<proteinExistence type="predicted"/>
<protein>
    <recommendedName>
        <fullName evidence="7">P-loop containing nucleoside triphosphate hydrolase</fullName>
    </recommendedName>
</protein>
<dbReference type="EMBL" id="KL446951">
    <property type="protein sequence ID" value="KEG01472.1"/>
    <property type="molecule type" value="Genomic_DNA"/>
</dbReference>
<dbReference type="Gene3D" id="3.40.50.300">
    <property type="entry name" value="P-loop containing nucleotide triphosphate hydrolases"/>
    <property type="match status" value="1"/>
</dbReference>
<feature type="coiled-coil region" evidence="1">
    <location>
        <begin position="1319"/>
        <end position="1346"/>
    </location>
</feature>
<dbReference type="SUPFAM" id="SSF52540">
    <property type="entry name" value="P-loop containing nucleoside triphosphate hydrolases"/>
    <property type="match status" value="1"/>
</dbReference>
<sequence>MNYYMPQNFDEILVHPKDKLSILHFFINIINFNNDPILCKELQAACNSKENEDILKLKNVCVILGAPGSGKTTLIKYICQKLNIRECYYESESQENINFIRNMKNADGDNSYYYHPYNEFLLYSSCQIGNNKKPKTKNEKKYEQSKIIDDKIYEGIPENNRNNDQLNEHNGMDFEGTSGNNNKRKYIDKEEIANLNKIAKLGVEKSDTNMQELNILLSNSNENRNNSSCNDGVKKVIIDELTEYSILNGKSTKMFLKMYNTYINILETSIKSVECKDGKEELLLPFSLMSNSYYKNIDKNYKLINTIWKKIQSVLDFSYTFRTNFFQNSEKSNNIEKKNIIDLFVDNNYHEYVIKNLNELNKIHENINVNFLESNTVNKLIIENLKIANHLMAENRSNLFLANTLKEDVICYMKKKNIKKKIEDTLFRKYYFEKKQNSNLNIEQIYQSFSFLSNFKEECKWNSNILLNNSINREIKNFIDFHNSREVIKWLIIDESNNNSFINYTTIINSLNERKSCLHVLKSLKQEHEIDNLMEFPNPHPNLQVKCGMNKYVDEIIENINYSDNNMLELIFINNINNNLINNMNLNISINELINCNEFITNYLTDITIINYLIVKYLKEDSVNSFIKVNSSIKRMDKENYELFEWLQRGEEIKYSINENNTGQKIPTCLNSSSLCTYNDFILFNKRKEKIFSHSQNISKKKEKTDIHSKNVDTSNDGLHFISEKVRDKIINYSKEIYKINKRIMLGLNKYNELIENTMLLLKKEYVIKKKLLIDIFECLETNDNIMNWLVSKDFKKTINNIILNSSLYRYFINLNLKSKKEYDKKKNYYDNHYINTRAIIIDELPLSELEYSEDFRKSCVNSIQFVFNRVISCKKEYSKYINEDRKNQKNRECYCIHPIIIFINSFEKIKTINTLLGVDINYSPFVNFIKLKKIHPLYLEKALSERYYCKMINLNKNIKEVIKNISYNCNGDIRSCFNSLDFINRIPDLNKMSFEQIMDVSVLCQNDIFTFAKNVLCGKIYSKNRISHNSNSNIDLEPHLSSNTNNEGIFRNYIGDINAYNNAKPNVMENEKKKKKWSIYKELDEKADMMNISEKFQVLSILKENFIFFYNNLYDIAKLFSNLSTIDYSFRGVDCSNNLMRKTYDNKNHDTTKFINEHFSLTYRYYIMCNRNNNHLMQNGYLSNGIEMLDIVEKVNNTSDIASITSLGKTNLDNTANQNSFLVKTFFSLKTNYMNKYYHHFSIARKKLYDRYIMIVIRKLINQNINTDENITEKYVFFLRGNYELFSSVLPSYILLIIKYWNSIYKNGSSNIMMNNIISEENAVLENYEEKNNLETNEHNSINNNDDTIIDQNEINKPYGFYFNEYCEMLYDFNPNSIKDKKRYEHMMEVISFAETFITPKFIALFFPSYLKYLKNGTKQKQNVINLVGNQAVSKETYFEMIKLLRMHDMELYNYFFYY</sequence>
<evidence type="ECO:0000313" key="6">
    <source>
        <dbReference type="Proteomes" id="UP000290582"/>
    </source>
</evidence>
<accession>A0A081ICR4</accession>
<dbReference type="GeneID" id="19961774"/>
<organism evidence="3 5">
    <name type="scientific">Plasmodium vinckei vinckei</name>
    <dbReference type="NCBI Taxonomy" id="54757"/>
    <lineage>
        <taxon>Eukaryota</taxon>
        <taxon>Sar</taxon>
        <taxon>Alveolata</taxon>
        <taxon>Apicomplexa</taxon>
        <taxon>Aconoidasida</taxon>
        <taxon>Haemosporida</taxon>
        <taxon>Plasmodiidae</taxon>
        <taxon>Plasmodium</taxon>
        <taxon>Plasmodium (Vinckeia)</taxon>
    </lineage>
</organism>
<dbReference type="RefSeq" id="XP_008625439.1">
    <property type="nucleotide sequence ID" value="XM_008627217.1"/>
</dbReference>
<feature type="region of interest" description="Disordered" evidence="2">
    <location>
        <begin position="157"/>
        <end position="181"/>
    </location>
</feature>
<dbReference type="Proteomes" id="UP000030681">
    <property type="component" value="Unassembled WGS sequence"/>
</dbReference>
<reference evidence="3 5" key="1">
    <citation type="submission" date="2013-02" db="EMBL/GenBank/DDBJ databases">
        <title>The Genome Sequence of Plasmodium vinckei vinckei.</title>
        <authorList>
            <consortium name="The Broad Institute Genome Sequencing Platform"/>
            <consortium name="The Broad Institute Genome Sequencing Center for Infectious Disease"/>
            <person name="Neafsey D."/>
            <person name="Cheeseman I."/>
            <person name="Volkman S."/>
            <person name="Adams J."/>
            <person name="Walker B."/>
            <person name="Young S.K."/>
            <person name="Zeng Q."/>
            <person name="Gargeya S."/>
            <person name="Fitzgerald M."/>
            <person name="Haas B."/>
            <person name="Abouelleil A."/>
            <person name="Alvarado L."/>
            <person name="Arachchi H.M."/>
            <person name="Berlin A.M."/>
            <person name="Chapman S.B."/>
            <person name="Dewar J."/>
            <person name="Goldberg J."/>
            <person name="Griggs A."/>
            <person name="Gujja S."/>
            <person name="Hansen M."/>
            <person name="Howarth C."/>
            <person name="Imamovic A."/>
            <person name="Larimer J."/>
            <person name="McCowan C."/>
            <person name="Murphy C."/>
            <person name="Neiman D."/>
            <person name="Pearson M."/>
            <person name="Priest M."/>
            <person name="Roberts A."/>
            <person name="Saif S."/>
            <person name="Shea T."/>
            <person name="Sisk P."/>
            <person name="Sykes S."/>
            <person name="Wortman J."/>
            <person name="Nusbaum C."/>
            <person name="Birren B."/>
        </authorList>
    </citation>
    <scope>NUCLEOTIDE SEQUENCE [LARGE SCALE GENOMIC DNA]</scope>
    <source>
        <strain evidence="5">vinckei</strain>
        <strain evidence="3">Vinckei</strain>
    </source>
</reference>
<evidence type="ECO:0008006" key="7">
    <source>
        <dbReference type="Google" id="ProtNLM"/>
    </source>
</evidence>
<dbReference type="EMBL" id="LR215062">
    <property type="protein sequence ID" value="VEV55451.1"/>
    <property type="molecule type" value="Genomic_DNA"/>
</dbReference>
<gene>
    <name evidence="4" type="ORF">PVVCY_0600730</name>
    <name evidence="3" type="ORF">YYE_03568</name>
</gene>
<dbReference type="VEuPathDB" id="PlasmoDB:PVVCY_0600730"/>
<evidence type="ECO:0000313" key="4">
    <source>
        <dbReference type="EMBL" id="VEV55451.1"/>
    </source>
</evidence>
<dbReference type="Proteomes" id="UP000290582">
    <property type="component" value="Chromosome PVVCY_06"/>
</dbReference>
<dbReference type="KEGG" id="pvv:PVVCY_0600730"/>
<name>A0A081ICR4_PLAVN</name>
<evidence type="ECO:0000256" key="1">
    <source>
        <dbReference type="SAM" id="Coils"/>
    </source>
</evidence>
<reference evidence="4 6" key="2">
    <citation type="submission" date="2019-01" db="EMBL/GenBank/DDBJ databases">
        <authorList>
            <person name="Ramaprasad A."/>
        </authorList>
    </citation>
    <scope>NUCLEOTIDE SEQUENCE [LARGE SCALE GENOMIC DNA]</scope>
</reference>
<evidence type="ECO:0000313" key="3">
    <source>
        <dbReference type="EMBL" id="KEG01472.1"/>
    </source>
</evidence>
<evidence type="ECO:0000313" key="5">
    <source>
        <dbReference type="Proteomes" id="UP000030681"/>
    </source>
</evidence>
<dbReference type="OrthoDB" id="380368at2759"/>
<keyword evidence="1" id="KW-0175">Coiled coil</keyword>
<evidence type="ECO:0000256" key="2">
    <source>
        <dbReference type="SAM" id="MobiDB-lite"/>
    </source>
</evidence>
<dbReference type="InterPro" id="IPR027417">
    <property type="entry name" value="P-loop_NTPase"/>
</dbReference>